<accession>X1S9J1</accession>
<sequence length="31" mass="2961">MAEERRVSPAVVIVGGLGLALAAALGLAALA</sequence>
<feature type="non-terminal residue" evidence="2">
    <location>
        <position position="31"/>
    </location>
</feature>
<protein>
    <submittedName>
        <fullName evidence="2">Uncharacterized protein</fullName>
    </submittedName>
</protein>
<proteinExistence type="predicted"/>
<comment type="caution">
    <text evidence="2">The sequence shown here is derived from an EMBL/GenBank/DDBJ whole genome shotgun (WGS) entry which is preliminary data.</text>
</comment>
<keyword evidence="1" id="KW-0472">Membrane</keyword>
<evidence type="ECO:0000256" key="1">
    <source>
        <dbReference type="SAM" id="Phobius"/>
    </source>
</evidence>
<dbReference type="AlphaFoldDB" id="X1S9J1"/>
<reference evidence="2" key="1">
    <citation type="journal article" date="2014" name="Front. Microbiol.">
        <title>High frequency of phylogenetically diverse reductive dehalogenase-homologous genes in deep subseafloor sedimentary metagenomes.</title>
        <authorList>
            <person name="Kawai M."/>
            <person name="Futagami T."/>
            <person name="Toyoda A."/>
            <person name="Takaki Y."/>
            <person name="Nishi S."/>
            <person name="Hori S."/>
            <person name="Arai W."/>
            <person name="Tsubouchi T."/>
            <person name="Morono Y."/>
            <person name="Uchiyama I."/>
            <person name="Ito T."/>
            <person name="Fujiyama A."/>
            <person name="Inagaki F."/>
            <person name="Takami H."/>
        </authorList>
    </citation>
    <scope>NUCLEOTIDE SEQUENCE</scope>
    <source>
        <strain evidence="2">Expedition CK06-06</strain>
    </source>
</reference>
<feature type="transmembrane region" description="Helical" evidence="1">
    <location>
        <begin position="7"/>
        <end position="30"/>
    </location>
</feature>
<gene>
    <name evidence="2" type="ORF">S12H4_38106</name>
</gene>
<keyword evidence="1" id="KW-1133">Transmembrane helix</keyword>
<keyword evidence="1" id="KW-0812">Transmembrane</keyword>
<name>X1S9J1_9ZZZZ</name>
<organism evidence="2">
    <name type="scientific">marine sediment metagenome</name>
    <dbReference type="NCBI Taxonomy" id="412755"/>
    <lineage>
        <taxon>unclassified sequences</taxon>
        <taxon>metagenomes</taxon>
        <taxon>ecological metagenomes</taxon>
    </lineage>
</organism>
<evidence type="ECO:0000313" key="2">
    <source>
        <dbReference type="EMBL" id="GAI89712.1"/>
    </source>
</evidence>
<dbReference type="EMBL" id="BARW01022899">
    <property type="protein sequence ID" value="GAI89712.1"/>
    <property type="molecule type" value="Genomic_DNA"/>
</dbReference>